<dbReference type="InterPro" id="IPR036691">
    <property type="entry name" value="Endo/exonu/phosph_ase_sf"/>
</dbReference>
<keyword evidence="2" id="KW-0255">Endonuclease</keyword>
<sequence length="375" mass="43420">MEELPPLKAQTFRHLVSDPPSRSAKSTAQFSLCTYNVLHQELISPGRYPTDKNTELVFDPSRRRRMLQQDLQQLEPHTDIFCFEEMSPTTYEDFAKSLGRSAFGGHLLKRQANRPLYNAMFYRKSKFQLEQHHEINLHEGLSSLHLQDDNLKEHQAMDFFAICNHFIFIENDNNAGDIPKQNKKKHLLVMMAHLHHNPVDDVIKYAEMSQLLNSVARIRQTIRTNSNGEDDVFTIVAGDFNAQPTNQVYRLAVMGGTPTLSSLQEETMVLPTWLEQRQAWLPLYQQIYQQTTMVGTLDSVYSAYNEKGGECGHPRYTNLTDGFKNNIDYILYDKSKLCPIRLLELDVATYEKEDYLPSQFHASDHVPLWAEFECR</sequence>
<feature type="domain" description="Endonuclease/exonuclease/phosphatase" evidence="1">
    <location>
        <begin position="33"/>
        <end position="365"/>
    </location>
</feature>
<evidence type="ECO:0000313" key="2">
    <source>
        <dbReference type="EMBL" id="CAB9497455.1"/>
    </source>
</evidence>
<dbReference type="InterPro" id="IPR050410">
    <property type="entry name" value="CCR4/nocturin_mRNA_transcr"/>
</dbReference>
<proteinExistence type="predicted"/>
<keyword evidence="3" id="KW-1185">Reference proteome</keyword>
<keyword evidence="2" id="KW-0378">Hydrolase</keyword>
<dbReference type="SUPFAM" id="SSF56219">
    <property type="entry name" value="DNase I-like"/>
    <property type="match status" value="1"/>
</dbReference>
<dbReference type="GO" id="GO:0004519">
    <property type="term" value="F:endonuclease activity"/>
    <property type="evidence" value="ECO:0007669"/>
    <property type="project" value="UniProtKB-KW"/>
</dbReference>
<reference evidence="2" key="1">
    <citation type="submission" date="2020-06" db="EMBL/GenBank/DDBJ databases">
        <authorList>
            <consortium name="Plant Systems Biology data submission"/>
        </authorList>
    </citation>
    <scope>NUCLEOTIDE SEQUENCE</scope>
    <source>
        <strain evidence="2">D6</strain>
    </source>
</reference>
<dbReference type="Gene3D" id="3.60.10.10">
    <property type="entry name" value="Endonuclease/exonuclease/phosphatase"/>
    <property type="match status" value="1"/>
</dbReference>
<evidence type="ECO:0000259" key="1">
    <source>
        <dbReference type="Pfam" id="PF03372"/>
    </source>
</evidence>
<evidence type="ECO:0000313" key="3">
    <source>
        <dbReference type="Proteomes" id="UP001153069"/>
    </source>
</evidence>
<dbReference type="Pfam" id="PF03372">
    <property type="entry name" value="Exo_endo_phos"/>
    <property type="match status" value="1"/>
</dbReference>
<dbReference type="Proteomes" id="UP001153069">
    <property type="component" value="Unassembled WGS sequence"/>
</dbReference>
<dbReference type="OrthoDB" id="10253982at2759"/>
<dbReference type="InterPro" id="IPR005135">
    <property type="entry name" value="Endo/exonuclease/phosphatase"/>
</dbReference>
<dbReference type="EMBL" id="CAICTM010000020">
    <property type="protein sequence ID" value="CAB9497455.1"/>
    <property type="molecule type" value="Genomic_DNA"/>
</dbReference>
<gene>
    <name evidence="2" type="ORF">SEMRO_20_G014040.1</name>
</gene>
<name>A0A9N8H348_9STRA</name>
<dbReference type="PANTHER" id="PTHR12121">
    <property type="entry name" value="CARBON CATABOLITE REPRESSOR PROTEIN 4"/>
    <property type="match status" value="1"/>
</dbReference>
<dbReference type="PANTHER" id="PTHR12121:SF34">
    <property type="entry name" value="PROTEIN ANGEL"/>
    <property type="match status" value="1"/>
</dbReference>
<dbReference type="AlphaFoldDB" id="A0A9N8H348"/>
<comment type="caution">
    <text evidence="2">The sequence shown here is derived from an EMBL/GenBank/DDBJ whole genome shotgun (WGS) entry which is preliminary data.</text>
</comment>
<organism evidence="2 3">
    <name type="scientific">Seminavis robusta</name>
    <dbReference type="NCBI Taxonomy" id="568900"/>
    <lineage>
        <taxon>Eukaryota</taxon>
        <taxon>Sar</taxon>
        <taxon>Stramenopiles</taxon>
        <taxon>Ochrophyta</taxon>
        <taxon>Bacillariophyta</taxon>
        <taxon>Bacillariophyceae</taxon>
        <taxon>Bacillariophycidae</taxon>
        <taxon>Naviculales</taxon>
        <taxon>Naviculaceae</taxon>
        <taxon>Seminavis</taxon>
    </lineage>
</organism>
<protein>
    <submittedName>
        <fullName evidence="2">Endonuclease/Exonuclease/phosphatase family</fullName>
    </submittedName>
</protein>
<accession>A0A9N8H348</accession>
<keyword evidence="2" id="KW-0540">Nuclease</keyword>
<dbReference type="GO" id="GO:0000175">
    <property type="term" value="F:3'-5'-RNA exonuclease activity"/>
    <property type="evidence" value="ECO:0007669"/>
    <property type="project" value="TreeGrafter"/>
</dbReference>